<feature type="repeat" description="CSPG" evidence="8">
    <location>
        <begin position="782"/>
        <end position="873"/>
    </location>
</feature>
<dbReference type="Pfam" id="PF19309">
    <property type="entry name" value="Frem_N"/>
    <property type="match status" value="1"/>
</dbReference>
<reference evidence="11" key="4">
    <citation type="submission" date="2025-09" db="UniProtKB">
        <authorList>
            <consortium name="Ensembl"/>
        </authorList>
    </citation>
    <scope>IDENTIFICATION</scope>
</reference>
<dbReference type="Gene3D" id="3.10.100.10">
    <property type="entry name" value="Mannose-Binding Protein A, subunit A"/>
    <property type="match status" value="1"/>
</dbReference>
<evidence type="ECO:0000256" key="1">
    <source>
        <dbReference type="ARBA" id="ARBA00005529"/>
    </source>
</evidence>
<evidence type="ECO:0000256" key="2">
    <source>
        <dbReference type="ARBA" id="ARBA00022723"/>
    </source>
</evidence>
<dbReference type="CDD" id="cd00037">
    <property type="entry name" value="CLECT"/>
    <property type="match status" value="1"/>
</dbReference>
<feature type="repeat" description="CSPG" evidence="8">
    <location>
        <begin position="1501"/>
        <end position="1592"/>
    </location>
</feature>
<dbReference type="InParanoid" id="F6YWQ8"/>
<dbReference type="InterPro" id="IPR016186">
    <property type="entry name" value="C-type_lectin-like/link_sf"/>
</dbReference>
<keyword evidence="2" id="KW-0479">Metal-binding</keyword>
<dbReference type="SUPFAM" id="SSF141072">
    <property type="entry name" value="CalX-like"/>
    <property type="match status" value="1"/>
</dbReference>
<keyword evidence="3 9" id="KW-0732">Signal</keyword>
<dbReference type="Pfam" id="PF00059">
    <property type="entry name" value="Lectin_C"/>
    <property type="match status" value="1"/>
</dbReference>
<name>F6YWQ8_CIOIN</name>
<dbReference type="GeneTree" id="ENSGT00940000174298"/>
<dbReference type="GO" id="GO:0007155">
    <property type="term" value="P:cell adhesion"/>
    <property type="evidence" value="ECO:0007669"/>
    <property type="project" value="UniProtKB-KW"/>
</dbReference>
<keyword evidence="5" id="KW-0106">Calcium</keyword>
<dbReference type="Proteomes" id="UP000008144">
    <property type="component" value="Chromosome 8"/>
</dbReference>
<feature type="repeat" description="CSPG" evidence="8">
    <location>
        <begin position="1258"/>
        <end position="1355"/>
    </location>
</feature>
<dbReference type="STRING" id="7719.ENSCINP00000024563"/>
<dbReference type="Pfam" id="PF03160">
    <property type="entry name" value="Calx-beta"/>
    <property type="match status" value="1"/>
</dbReference>
<dbReference type="InterPro" id="IPR016187">
    <property type="entry name" value="CTDL_fold"/>
</dbReference>
<dbReference type="Ensembl" id="ENSCINT00000024809.2">
    <property type="protein sequence ID" value="ENSCINP00000024563.2"/>
    <property type="gene ID" value="ENSCING00000013358.2"/>
</dbReference>
<evidence type="ECO:0000256" key="5">
    <source>
        <dbReference type="ARBA" id="ARBA00022837"/>
    </source>
</evidence>
<dbReference type="InterPro" id="IPR038081">
    <property type="entry name" value="CalX-like_sf"/>
</dbReference>
<evidence type="ECO:0000313" key="12">
    <source>
        <dbReference type="Proteomes" id="UP000008144"/>
    </source>
</evidence>
<evidence type="ECO:0000256" key="8">
    <source>
        <dbReference type="PROSITE-ProRule" id="PRU01201"/>
    </source>
</evidence>
<feature type="chain" id="PRO_5003347171" description="C-type lectin domain-containing protein" evidence="9">
    <location>
        <begin position="30"/>
        <end position="2177"/>
    </location>
</feature>
<dbReference type="GO" id="GO:0009653">
    <property type="term" value="P:anatomical structure morphogenesis"/>
    <property type="evidence" value="ECO:0000318"/>
    <property type="project" value="GO_Central"/>
</dbReference>
<dbReference type="EMBL" id="EAAA01002575">
    <property type="status" value="NOT_ANNOTATED_CDS"/>
    <property type="molecule type" value="Genomic_DNA"/>
</dbReference>
<feature type="repeat" description="CSPG" evidence="8">
    <location>
        <begin position="418"/>
        <end position="505"/>
    </location>
</feature>
<feature type="repeat" description="CSPG" evidence="8">
    <location>
        <begin position="301"/>
        <end position="393"/>
    </location>
</feature>
<reference evidence="11" key="3">
    <citation type="submission" date="2025-08" db="UniProtKB">
        <authorList>
            <consortium name="Ensembl"/>
        </authorList>
    </citation>
    <scope>IDENTIFICATION</scope>
</reference>
<dbReference type="HOGENOM" id="CLU_001041_0_0_1"/>
<dbReference type="GO" id="GO:0016020">
    <property type="term" value="C:membrane"/>
    <property type="evidence" value="ECO:0007669"/>
    <property type="project" value="InterPro"/>
</dbReference>
<dbReference type="Pfam" id="PF16184">
    <property type="entry name" value="Cadherin_3"/>
    <property type="match status" value="11"/>
</dbReference>
<dbReference type="OMA" id="DIGPHLQ"/>
<reference evidence="11" key="2">
    <citation type="journal article" date="2008" name="Genome Biol.">
        <title>Improved genome assembly and evidence-based global gene model set for the chordate Ciona intestinalis: new insight into intron and operon populations.</title>
        <authorList>
            <person name="Satou Y."/>
            <person name="Mineta K."/>
            <person name="Ogasawara M."/>
            <person name="Sasakura Y."/>
            <person name="Shoguchi E."/>
            <person name="Ueno K."/>
            <person name="Yamada L."/>
            <person name="Matsumoto J."/>
            <person name="Wasserscheid J."/>
            <person name="Dewar K."/>
            <person name="Wiley G.B."/>
            <person name="Macmil S.L."/>
            <person name="Roe B.A."/>
            <person name="Zeller R.W."/>
            <person name="Hastings K.E."/>
            <person name="Lemaire P."/>
            <person name="Lindquist E."/>
            <person name="Endo T."/>
            <person name="Hotta K."/>
            <person name="Inaba K."/>
        </authorList>
    </citation>
    <scope>NUCLEOTIDE SEQUENCE [LARGE SCALE GENOMIC DNA]</scope>
    <source>
        <strain evidence="11">wild type</strain>
    </source>
</reference>
<evidence type="ECO:0000256" key="4">
    <source>
        <dbReference type="ARBA" id="ARBA00022737"/>
    </source>
</evidence>
<keyword evidence="7" id="KW-0325">Glycoprotein</keyword>
<proteinExistence type="inferred from homology"/>
<dbReference type="GO" id="GO:0007154">
    <property type="term" value="P:cell communication"/>
    <property type="evidence" value="ECO:0007669"/>
    <property type="project" value="InterPro"/>
</dbReference>
<evidence type="ECO:0000259" key="10">
    <source>
        <dbReference type="PROSITE" id="PS50041"/>
    </source>
</evidence>
<evidence type="ECO:0000256" key="7">
    <source>
        <dbReference type="ARBA" id="ARBA00023180"/>
    </source>
</evidence>
<sequence length="2177" mass="246570">VTVLGNTMGRMLIFVLALVVNCCLGNTHAQQIRHNYGIEVANGRVVYMTKNLLSFPSDPETPCKVEVVQNEPMYQKVGSFTPETFDCDYLPNSVRYEHNGSPFLHEDVVKLRTYILMPNETVQETVLVHITILNSRCDIIQINEVPLRVERTTSVSNPINRDVMEFHYDRDFDTICEVQIMYEGLYDFPAHGELVKTANSTDEHELTLPPSNFTDSQCLIFWKKIENLCLLKKQTGTIVSRCDDFLLLGVRYKHGSSPTPDVDYIPIHVIVTDRRSGSVLTQEKHYLPVIISYAFPNQPPKPSFTNMYILEVDQFVLTNILPMTVSAMDGETNNERLIFNITKPPADGFITHLNDESKQIDSFLQEDLQSLQIAYQPPNISYPERHSFVVEFVVFDSYYLQSLPIKALFSVRVARTNAPRVSWNMGLSMLEGQSRPLTHNSFQIVDRDNLYQVRFMLAGGLQHGRLYINNRPGFTFNWRDIENNVVVYRHDDTDTRKDKIVFRITDGFHSTRFKLPITILPKDDAPPYLINNIVFNVREGQTILIHRFMLEAHDADSSADYIKFNITKLPSAGEIQKRRKWERAGWFVDKFQQSDLYQGLIYYKHLGNELFEDSFEFTLIDSCVPVPNISPVHKVVIRITPVDDLPPQPADGNTLSLTLNETDVVHLTRRELHYIDMEDEETDVTFTIDIGCRVIGKNDEMNAGRLVFTDDMVMLMKDPSVPTLRTFTQSAVDHQKVAYMPPMSDIGLHPVDIEFIFTVSDDHNRQVRGVNFAITLLPVDNQAPSIQGTSLYLNEGGTENISPDLIQIDDEDTLRENIILVLTKVPSAGTIFRDGVAMVENDTFLCQDIEQFRMVYTHDGSENHLDQFELTVSDGKQTSSTLMKVQMEPVDDLSPSIHGSNTTLSVHEGGSVLIDSEFLSATDEDTTDDNLIFEVLSFPSHGNIVINGKTVTTFLQQDIINKKVFYIHDKSEVGQSVMHDVATVMVTDRRGQPSEDDNSVVKTKDLLFDIYPINSRPPRIALGNEVFRCNEGEFKTLSQNFLMADDIDTPSLNLSFIITENPTFGYLEDVTPRPGYEKIIGKRTTRFNYSQLLDGNIRYVQSIHDGIEPTSDQFSIQATDGHYFSQQVPFLVSITPMNDEEPVFRVENITCSEGNMSPMTLIVDDMDIPHDNVMVVVSKPPSHGMVVDEMYREESHHDEMHEMNEFSMEQLAHHNVMPTYMHDGSESTFDQIELKVTDGIHIQKTKLMVNIIQVNDERPIVVRNEGIRLEIGSTKIISSVSLQTTDADTESSELVYELHSIPRRGDLQIKRGNVWDSLEYAHTFTEEDVEMNRIRYQHSSVLGSKAQDSFRFSVTDGEFTTHRIRFNINIEHTKKNAVHIITHPLHVNEGGQGFVTSNILLASDGAHRPEEITFDVIGLPLYGQIEYVNFPQIPIEMFSQLDVLARNVKYVHTSKVDSPVDSFHILASNGIKTKEVDVTVLITSVDEELPRVSIHTDVTSSNINAGQSNLMMYSGSTVTITNMIINITDDDTADDNVRLNIVDHPEHGSLTCDGNFIGQSTVISLNDLKRGVFAYQHNGDGASIDRFTFTVSDGVHAGYIYQGHRTLEALSFNLRIERLDESSPYIAVNVEPTTIQALGTGKSPDYGIYLDSSVLRAEDSATSRNEDLLFSILTPPSYGILRLEKTEVGQEIYDDISIMQFTQADLDHRNIVYVISSNLRVTNDNFTFTVQDAWSNMLFGNKFSMSWSRLEMEEKKIKICEEVGTIQISLHRMGNLSQSSFISVFVKPGSARPELDYNPSSALQVQFDPGSAQQTWGVTINTDEIEERSEKFLVKLHAPVNTVLSREKHKTLIIIKDHSHPTCSGRILRKKKKNTTLGMGQNSTLFASSHKIYKATTLAPCNKISMCCVMITVRTVRYGKIGNGITVSPASFFRNETHRIWRYHGILPVTVDETEEHSISLPSNINQPTESSNLKELHLIDESQANDDPAVSKVSLTPSSSISKLCVLSSRGRLYYDTERSALFQCNGAEWIPWVPNSKPKVSTVTSQVETCEDGWMAFQNKCYYVSDVQDISWNAAQRLCRETHAANLVSIHNRKQLNWLWKLSRKNSFYLGLNGKLNPRNWEWIDGNNVVFTNWKNGFPHHGGGSCSIVARKRWINHSCSSTPSHQTKYICVRNP</sequence>
<protein>
    <recommendedName>
        <fullName evidence="10">C-type lectin domain-containing protein</fullName>
    </recommendedName>
</protein>
<dbReference type="PROSITE" id="PS51854">
    <property type="entry name" value="CSPG"/>
    <property type="match status" value="10"/>
</dbReference>
<organism evidence="11 12">
    <name type="scientific">Ciona intestinalis</name>
    <name type="common">Transparent sea squirt</name>
    <name type="synonym">Ascidia intestinalis</name>
    <dbReference type="NCBI Taxonomy" id="7719"/>
    <lineage>
        <taxon>Eukaryota</taxon>
        <taxon>Metazoa</taxon>
        <taxon>Chordata</taxon>
        <taxon>Tunicata</taxon>
        <taxon>Ascidiacea</taxon>
        <taxon>Phlebobranchia</taxon>
        <taxon>Cionidae</taxon>
        <taxon>Ciona</taxon>
    </lineage>
</organism>
<dbReference type="SUPFAM" id="SSF56436">
    <property type="entry name" value="C-type lectin-like"/>
    <property type="match status" value="1"/>
</dbReference>
<dbReference type="InterPro" id="IPR001304">
    <property type="entry name" value="C-type_lectin-like"/>
</dbReference>
<evidence type="ECO:0000256" key="9">
    <source>
        <dbReference type="SAM" id="SignalP"/>
    </source>
</evidence>
<dbReference type="InterPro" id="IPR039005">
    <property type="entry name" value="CSPG_rpt"/>
</dbReference>
<dbReference type="InterPro" id="IPR045658">
    <property type="entry name" value="FRAS1-rel_N"/>
</dbReference>
<keyword evidence="12" id="KW-1185">Reference proteome</keyword>
<dbReference type="PANTHER" id="PTHR45739">
    <property type="entry name" value="MATRIX PROTEIN, PUTATIVE-RELATED"/>
    <property type="match status" value="1"/>
</dbReference>
<keyword evidence="6" id="KW-0130">Cell adhesion</keyword>
<comment type="similarity">
    <text evidence="1">Belongs to the FRAS1 family.</text>
</comment>
<evidence type="ECO:0000313" key="11">
    <source>
        <dbReference type="Ensembl" id="ENSCINP00000024563.2"/>
    </source>
</evidence>
<keyword evidence="4" id="KW-0677">Repeat</keyword>
<reference evidence="12" key="1">
    <citation type="journal article" date="2002" name="Science">
        <title>The draft genome of Ciona intestinalis: insights into chordate and vertebrate origins.</title>
        <authorList>
            <person name="Dehal P."/>
            <person name="Satou Y."/>
            <person name="Campbell R.K."/>
            <person name="Chapman J."/>
            <person name="Degnan B."/>
            <person name="De Tomaso A."/>
            <person name="Davidson B."/>
            <person name="Di Gregorio A."/>
            <person name="Gelpke M."/>
            <person name="Goodstein D.M."/>
            <person name="Harafuji N."/>
            <person name="Hastings K.E."/>
            <person name="Ho I."/>
            <person name="Hotta K."/>
            <person name="Huang W."/>
            <person name="Kawashima T."/>
            <person name="Lemaire P."/>
            <person name="Martinez D."/>
            <person name="Meinertzhagen I.A."/>
            <person name="Necula S."/>
            <person name="Nonaka M."/>
            <person name="Putnam N."/>
            <person name="Rash S."/>
            <person name="Saiga H."/>
            <person name="Satake M."/>
            <person name="Terry A."/>
            <person name="Yamada L."/>
            <person name="Wang H.G."/>
            <person name="Awazu S."/>
            <person name="Azumi K."/>
            <person name="Boore J."/>
            <person name="Branno M."/>
            <person name="Chin-Bow S."/>
            <person name="DeSantis R."/>
            <person name="Doyle S."/>
            <person name="Francino P."/>
            <person name="Keys D.N."/>
            <person name="Haga S."/>
            <person name="Hayashi H."/>
            <person name="Hino K."/>
            <person name="Imai K.S."/>
            <person name="Inaba K."/>
            <person name="Kano S."/>
            <person name="Kobayashi K."/>
            <person name="Kobayashi M."/>
            <person name="Lee B.I."/>
            <person name="Makabe K.W."/>
            <person name="Manohar C."/>
            <person name="Matassi G."/>
            <person name="Medina M."/>
            <person name="Mochizuki Y."/>
            <person name="Mount S."/>
            <person name="Morishita T."/>
            <person name="Miura S."/>
            <person name="Nakayama A."/>
            <person name="Nishizaka S."/>
            <person name="Nomoto H."/>
            <person name="Ohta F."/>
            <person name="Oishi K."/>
            <person name="Rigoutsos I."/>
            <person name="Sano M."/>
            <person name="Sasaki A."/>
            <person name="Sasakura Y."/>
            <person name="Shoguchi E."/>
            <person name="Shin-i T."/>
            <person name="Spagnuolo A."/>
            <person name="Stainier D."/>
            <person name="Suzuki M.M."/>
            <person name="Tassy O."/>
            <person name="Takatori N."/>
            <person name="Tokuoka M."/>
            <person name="Yagi K."/>
            <person name="Yoshizaki F."/>
            <person name="Wada S."/>
            <person name="Zhang C."/>
            <person name="Hyatt P.D."/>
            <person name="Larimer F."/>
            <person name="Detter C."/>
            <person name="Doggett N."/>
            <person name="Glavina T."/>
            <person name="Hawkins T."/>
            <person name="Richardson P."/>
            <person name="Lucas S."/>
            <person name="Kohara Y."/>
            <person name="Levine M."/>
            <person name="Satoh N."/>
            <person name="Rokhsar D.S."/>
        </authorList>
    </citation>
    <scope>NUCLEOTIDE SEQUENCE [LARGE SCALE GENOMIC DNA]</scope>
</reference>
<feature type="repeat" description="CSPG" evidence="8">
    <location>
        <begin position="895"/>
        <end position="987"/>
    </location>
</feature>
<feature type="repeat" description="CSPG" evidence="8">
    <location>
        <begin position="1631"/>
        <end position="1731"/>
    </location>
</feature>
<feature type="repeat" description="CSPG" evidence="8">
    <location>
        <begin position="1017"/>
        <end position="1119"/>
    </location>
</feature>
<dbReference type="PANTHER" id="PTHR45739:SF11">
    <property type="entry name" value="FRAS1-RELATED EXTRACELLULAR MATRIX PROTEIN 1-LIKE ISOFORM X1"/>
    <property type="match status" value="1"/>
</dbReference>
<dbReference type="SMART" id="SM00237">
    <property type="entry name" value="Calx_beta"/>
    <property type="match status" value="1"/>
</dbReference>
<dbReference type="PROSITE" id="PS50041">
    <property type="entry name" value="C_TYPE_LECTIN_2"/>
    <property type="match status" value="1"/>
</dbReference>
<feature type="repeat" description="CSPG" evidence="8">
    <location>
        <begin position="1376"/>
        <end position="1468"/>
    </location>
</feature>
<dbReference type="SMART" id="SM00034">
    <property type="entry name" value="CLECT"/>
    <property type="match status" value="1"/>
</dbReference>
<dbReference type="InterPro" id="IPR051561">
    <property type="entry name" value="FRAS1_ECM"/>
</dbReference>
<feature type="signal peptide" evidence="9">
    <location>
        <begin position="1"/>
        <end position="29"/>
    </location>
</feature>
<dbReference type="Gene3D" id="2.60.40.2030">
    <property type="match status" value="1"/>
</dbReference>
<feature type="domain" description="C-type lectin" evidence="10">
    <location>
        <begin position="2059"/>
        <end position="2162"/>
    </location>
</feature>
<evidence type="ECO:0000256" key="3">
    <source>
        <dbReference type="ARBA" id="ARBA00022729"/>
    </source>
</evidence>
<accession>F6YWQ8</accession>
<feature type="repeat" description="CSPG" evidence="8">
    <location>
        <begin position="526"/>
        <end position="620"/>
    </location>
</feature>
<dbReference type="GO" id="GO:0046872">
    <property type="term" value="F:metal ion binding"/>
    <property type="evidence" value="ECO:0007669"/>
    <property type="project" value="UniProtKB-KW"/>
</dbReference>
<dbReference type="InterPro" id="IPR003644">
    <property type="entry name" value="Calx_beta"/>
</dbReference>
<evidence type="ECO:0000256" key="6">
    <source>
        <dbReference type="ARBA" id="ARBA00022889"/>
    </source>
</evidence>